<dbReference type="InterPro" id="IPR011990">
    <property type="entry name" value="TPR-like_helical_dom_sf"/>
</dbReference>
<evidence type="ECO:0000313" key="3">
    <source>
        <dbReference type="EMBL" id="POH25746.1"/>
    </source>
</evidence>
<reference evidence="3 4" key="1">
    <citation type="journal article" date="2014" name="Syst. Appl. Microbiol.">
        <title>Microsymbionts of Phaseolus vulgaris in acid and alkaline soils of Mexico.</title>
        <authorList>
            <person name="Verastegui-Valdes M.M."/>
            <person name="Zhang Y.J."/>
            <person name="Rivera-Orduna F.N."/>
            <person name="Cheng H.P."/>
            <person name="Sui X.H."/>
            <person name="Wang E.T."/>
        </authorList>
    </citation>
    <scope>NUCLEOTIDE SEQUENCE [LARGE SCALE GENOMIC DNA]</scope>
    <source>
        <strain evidence="3 4">FG01</strain>
    </source>
</reference>
<dbReference type="EMBL" id="LODU01000073">
    <property type="protein sequence ID" value="POH25746.1"/>
    <property type="molecule type" value="Genomic_DNA"/>
</dbReference>
<dbReference type="InterPro" id="IPR029787">
    <property type="entry name" value="Nucleotide_cyclase"/>
</dbReference>
<dbReference type="InterPro" id="IPR001054">
    <property type="entry name" value="A/G_cyclase"/>
</dbReference>
<dbReference type="AlphaFoldDB" id="A0A2S3YH93"/>
<gene>
    <name evidence="3" type="ORF">ATY31_26625</name>
</gene>
<dbReference type="SMART" id="SM00028">
    <property type="entry name" value="TPR"/>
    <property type="match status" value="4"/>
</dbReference>
<organism evidence="3 4">
    <name type="scientific">Sinorhizobium americanum</name>
    <dbReference type="NCBI Taxonomy" id="194963"/>
    <lineage>
        <taxon>Bacteria</taxon>
        <taxon>Pseudomonadati</taxon>
        <taxon>Pseudomonadota</taxon>
        <taxon>Alphaproteobacteria</taxon>
        <taxon>Hyphomicrobiales</taxon>
        <taxon>Rhizobiaceae</taxon>
        <taxon>Sinorhizobium/Ensifer group</taxon>
        <taxon>Sinorhizobium</taxon>
    </lineage>
</organism>
<dbReference type="SUPFAM" id="SSF48452">
    <property type="entry name" value="TPR-like"/>
    <property type="match status" value="1"/>
</dbReference>
<dbReference type="GO" id="GO:0006171">
    <property type="term" value="P:cAMP biosynthetic process"/>
    <property type="evidence" value="ECO:0007669"/>
    <property type="project" value="TreeGrafter"/>
</dbReference>
<dbReference type="GO" id="GO:0035556">
    <property type="term" value="P:intracellular signal transduction"/>
    <property type="evidence" value="ECO:0007669"/>
    <property type="project" value="InterPro"/>
</dbReference>
<comment type="caution">
    <text evidence="3">The sequence shown here is derived from an EMBL/GenBank/DDBJ whole genome shotgun (WGS) entry which is preliminary data.</text>
</comment>
<evidence type="ECO:0000256" key="1">
    <source>
        <dbReference type="PROSITE-ProRule" id="PRU00339"/>
    </source>
</evidence>
<feature type="domain" description="Guanylate cyclase" evidence="2">
    <location>
        <begin position="7"/>
        <end position="122"/>
    </location>
</feature>
<keyword evidence="1" id="KW-0802">TPR repeat</keyword>
<dbReference type="PROSITE" id="PS50005">
    <property type="entry name" value="TPR"/>
    <property type="match status" value="2"/>
</dbReference>
<protein>
    <submittedName>
        <fullName evidence="3">Adenylate cyclase</fullName>
    </submittedName>
</protein>
<dbReference type="InterPro" id="IPR019734">
    <property type="entry name" value="TPR_rpt"/>
</dbReference>
<dbReference type="Pfam" id="PF13181">
    <property type="entry name" value="TPR_8"/>
    <property type="match status" value="1"/>
</dbReference>
<dbReference type="SUPFAM" id="SSF55073">
    <property type="entry name" value="Nucleotide cyclase"/>
    <property type="match status" value="1"/>
</dbReference>
<feature type="repeat" description="TPR" evidence="1">
    <location>
        <begin position="449"/>
        <end position="482"/>
    </location>
</feature>
<dbReference type="Pfam" id="PF00211">
    <property type="entry name" value="Guanylate_cyc"/>
    <property type="match status" value="1"/>
</dbReference>
<accession>A0A2S3YH93</accession>
<proteinExistence type="predicted"/>
<dbReference type="PROSITE" id="PS50125">
    <property type="entry name" value="GUANYLATE_CYCLASE_2"/>
    <property type="match status" value="1"/>
</dbReference>
<dbReference type="NCBIfam" id="NF047558">
    <property type="entry name" value="TPR_END_plus"/>
    <property type="match status" value="1"/>
</dbReference>
<dbReference type="Gene3D" id="3.40.50.10070">
    <property type="entry name" value="TolB, N-terminal domain"/>
    <property type="match status" value="1"/>
</dbReference>
<dbReference type="Proteomes" id="UP000237511">
    <property type="component" value="Unassembled WGS sequence"/>
</dbReference>
<dbReference type="InterPro" id="IPR050697">
    <property type="entry name" value="Adenylyl/Guanylyl_Cyclase_3/4"/>
</dbReference>
<dbReference type="Gene3D" id="1.25.40.10">
    <property type="entry name" value="Tetratricopeptide repeat domain"/>
    <property type="match status" value="1"/>
</dbReference>
<evidence type="ECO:0000313" key="4">
    <source>
        <dbReference type="Proteomes" id="UP000237511"/>
    </source>
</evidence>
<dbReference type="GO" id="GO:0004016">
    <property type="term" value="F:adenylate cyclase activity"/>
    <property type="evidence" value="ECO:0007669"/>
    <property type="project" value="UniProtKB-ARBA"/>
</dbReference>
<dbReference type="PANTHER" id="PTHR43081">
    <property type="entry name" value="ADENYLATE CYCLASE, TERMINAL-DIFFERENTIATION SPECIFIC-RELATED"/>
    <property type="match status" value="1"/>
</dbReference>
<sequence>MHRRLTAILAADVVTYSRLMGQDEAGTHAAWKSHRRELIDAKIAEHEGRIVKLTGDGFLAEFPSVVNAVTCAATVQRGMVERNAGVPQRSRIELRMGINLGDVIVEGDDIFGDGVNVAVRLESIATPGGIAVSAAVRDNVGNRLDLRFEDMGEQALKNIDRPVRAYGITLDFPTALRTTGSDSSQQDPWEIEKPSIAVLPFNNISGDPEQEYFSDGITEDIITDLSKISGLFVVARNTAYTYKGKPVKVQQVSQDLRVNFILEGSIRKAGSRVRVTAQLVEGKGGGHVWADRYDRDLTDIFALQDEITHTIVDHLKVKLLPEEKKVIGRVPTGNFEAYAYYLRGRHFLHWHCKSHYVLAKRMFAMAVELDPLYARAYAGIADCDSFLFLHYNADVSIDGILATSAKALDLESGLAEAHASRGLALSLRERHSEAMAEFEQAIALDPNLFEAYYFYARACFTQGKLDEAARLFLRAAELKPDDYQALLVLVNILRSLGRDQEMRMAAQEGVARAERELRLRPENARPAYLGALGLAALGDHDRAKEWAGRALTIDPDDRLAKYNVACFYSLEGEHDRAIDLLVELLPRATHETKRWVKYDSDLDPIREHARFPKVLELLG</sequence>
<dbReference type="Gene3D" id="3.30.70.1230">
    <property type="entry name" value="Nucleotide cyclase"/>
    <property type="match status" value="1"/>
</dbReference>
<name>A0A2S3YH93_9HYPH</name>
<dbReference type="Pfam" id="PF14559">
    <property type="entry name" value="TPR_19"/>
    <property type="match status" value="1"/>
</dbReference>
<feature type="repeat" description="TPR" evidence="1">
    <location>
        <begin position="415"/>
        <end position="448"/>
    </location>
</feature>
<evidence type="ECO:0000259" key="2">
    <source>
        <dbReference type="PROSITE" id="PS50125"/>
    </source>
</evidence>
<dbReference type="CDD" id="cd07302">
    <property type="entry name" value="CHD"/>
    <property type="match status" value="1"/>
</dbReference>
<dbReference type="PANTHER" id="PTHR43081:SF19">
    <property type="entry name" value="PH-SENSITIVE ADENYLATE CYCLASE RV1264"/>
    <property type="match status" value="1"/>
</dbReference>